<protein>
    <submittedName>
        <fullName evidence="9">Putative Mg2+ transporter-C (MgtC) family protein</fullName>
    </submittedName>
</protein>
<proteinExistence type="inferred from homology"/>
<evidence type="ECO:0000259" key="8">
    <source>
        <dbReference type="Pfam" id="PF02308"/>
    </source>
</evidence>
<comment type="similarity">
    <text evidence="2">Belongs to the MgtC/SapB family.</text>
</comment>
<evidence type="ECO:0000256" key="1">
    <source>
        <dbReference type="ARBA" id="ARBA00004651"/>
    </source>
</evidence>
<keyword evidence="3" id="KW-1003">Cell membrane</keyword>
<comment type="subcellular location">
    <subcellularLocation>
        <location evidence="1">Cell membrane</location>
        <topology evidence="1">Multi-pass membrane protein</topology>
    </subcellularLocation>
</comment>
<evidence type="ECO:0000256" key="3">
    <source>
        <dbReference type="ARBA" id="ARBA00022475"/>
    </source>
</evidence>
<dbReference type="PANTHER" id="PTHR33778">
    <property type="entry name" value="PROTEIN MGTC"/>
    <property type="match status" value="1"/>
</dbReference>
<dbReference type="Proteomes" id="UP000199223">
    <property type="component" value="Unassembled WGS sequence"/>
</dbReference>
<evidence type="ECO:0000256" key="2">
    <source>
        <dbReference type="ARBA" id="ARBA00009298"/>
    </source>
</evidence>
<gene>
    <name evidence="9" type="ORF">SAMN04488058_11866</name>
</gene>
<keyword evidence="5 7" id="KW-1133">Transmembrane helix</keyword>
<dbReference type="PRINTS" id="PR01837">
    <property type="entry name" value="MGTCSAPBPROT"/>
</dbReference>
<reference evidence="10" key="1">
    <citation type="submission" date="2016-10" db="EMBL/GenBank/DDBJ databases">
        <authorList>
            <person name="Varghese N."/>
            <person name="Submissions S."/>
        </authorList>
    </citation>
    <scope>NUCLEOTIDE SEQUENCE [LARGE SCALE GENOMIC DNA]</scope>
    <source>
        <strain evidence="10">CGMCC 1.10218</strain>
    </source>
</reference>
<dbReference type="RefSeq" id="WP_092265401.1">
    <property type="nucleotide sequence ID" value="NZ_FNZA01000018.1"/>
</dbReference>
<dbReference type="Pfam" id="PF02308">
    <property type="entry name" value="MgtC"/>
    <property type="match status" value="1"/>
</dbReference>
<dbReference type="InterPro" id="IPR049177">
    <property type="entry name" value="MgtC_SapB_SrpB_YhiD_N"/>
</dbReference>
<feature type="transmembrane region" description="Helical" evidence="7">
    <location>
        <begin position="128"/>
        <end position="148"/>
    </location>
</feature>
<dbReference type="PANTHER" id="PTHR33778:SF1">
    <property type="entry name" value="MAGNESIUM TRANSPORTER YHID-RELATED"/>
    <property type="match status" value="1"/>
</dbReference>
<dbReference type="InterPro" id="IPR003416">
    <property type="entry name" value="MgtC/SapB/SrpB/YhiD_fam"/>
</dbReference>
<feature type="transmembrane region" description="Helical" evidence="7">
    <location>
        <begin position="12"/>
        <end position="30"/>
    </location>
</feature>
<accession>A0A1H7BPS1</accession>
<name>A0A1H7BPS1_9DEIO</name>
<evidence type="ECO:0000313" key="10">
    <source>
        <dbReference type="Proteomes" id="UP000199223"/>
    </source>
</evidence>
<dbReference type="GO" id="GO:0005886">
    <property type="term" value="C:plasma membrane"/>
    <property type="evidence" value="ECO:0007669"/>
    <property type="project" value="UniProtKB-SubCell"/>
</dbReference>
<dbReference type="OrthoDB" id="9811198at2"/>
<evidence type="ECO:0000256" key="6">
    <source>
        <dbReference type="ARBA" id="ARBA00023136"/>
    </source>
</evidence>
<evidence type="ECO:0000313" key="9">
    <source>
        <dbReference type="EMBL" id="SEJ78307.1"/>
    </source>
</evidence>
<feature type="domain" description="MgtC/SapB/SrpB/YhiD N-terminal" evidence="8">
    <location>
        <begin position="18"/>
        <end position="149"/>
    </location>
</feature>
<evidence type="ECO:0000256" key="4">
    <source>
        <dbReference type="ARBA" id="ARBA00022692"/>
    </source>
</evidence>
<keyword evidence="6 7" id="KW-0472">Membrane</keyword>
<dbReference type="AlphaFoldDB" id="A0A1H7BPS1"/>
<feature type="transmembrane region" description="Helical" evidence="7">
    <location>
        <begin position="42"/>
        <end position="62"/>
    </location>
</feature>
<evidence type="ECO:0000256" key="5">
    <source>
        <dbReference type="ARBA" id="ARBA00022989"/>
    </source>
</evidence>
<dbReference type="STRING" id="856736.SAMN04488058_11866"/>
<organism evidence="9 10">
    <name type="scientific">Deinococcus reticulitermitis</name>
    <dbReference type="NCBI Taxonomy" id="856736"/>
    <lineage>
        <taxon>Bacteria</taxon>
        <taxon>Thermotogati</taxon>
        <taxon>Deinococcota</taxon>
        <taxon>Deinococci</taxon>
        <taxon>Deinococcales</taxon>
        <taxon>Deinococcaceae</taxon>
        <taxon>Deinococcus</taxon>
    </lineage>
</organism>
<feature type="transmembrane region" description="Helical" evidence="7">
    <location>
        <begin position="74"/>
        <end position="97"/>
    </location>
</feature>
<sequence length="170" mass="17943">MVWPSAPVSSDLMLAERLVLALLLSGLIGLERELHRTSVGLRTHALVGTLAALFMTLAEVMIERFGARSSVIKLDPLAVLGATVSGISFLGAGAIIASSTTERRQSLTSAASILGSAGVGLCCGLERYLLGAVLTALLLLVLHGFRVVEVRLLRTHDPEAPDRHPDPPEC</sequence>
<keyword evidence="4 7" id="KW-0812">Transmembrane</keyword>
<keyword evidence="10" id="KW-1185">Reference proteome</keyword>
<evidence type="ECO:0000256" key="7">
    <source>
        <dbReference type="SAM" id="Phobius"/>
    </source>
</evidence>
<dbReference type="EMBL" id="FNZA01000018">
    <property type="protein sequence ID" value="SEJ78307.1"/>
    <property type="molecule type" value="Genomic_DNA"/>
</dbReference>